<organism evidence="1 2">
    <name type="scientific">Ktedonospora formicarum</name>
    <dbReference type="NCBI Taxonomy" id="2778364"/>
    <lineage>
        <taxon>Bacteria</taxon>
        <taxon>Bacillati</taxon>
        <taxon>Chloroflexota</taxon>
        <taxon>Ktedonobacteria</taxon>
        <taxon>Ktedonobacterales</taxon>
        <taxon>Ktedonobacteraceae</taxon>
        <taxon>Ktedonospora</taxon>
    </lineage>
</organism>
<evidence type="ECO:0000313" key="1">
    <source>
        <dbReference type="EMBL" id="GHO47773.1"/>
    </source>
</evidence>
<dbReference type="EMBL" id="BNJF01000003">
    <property type="protein sequence ID" value="GHO47773.1"/>
    <property type="molecule type" value="Genomic_DNA"/>
</dbReference>
<proteinExistence type="predicted"/>
<evidence type="ECO:0000313" key="2">
    <source>
        <dbReference type="Proteomes" id="UP000612362"/>
    </source>
</evidence>
<gene>
    <name evidence="1" type="ORF">KSX_59360</name>
</gene>
<dbReference type="AlphaFoldDB" id="A0A8J3MVK8"/>
<comment type="caution">
    <text evidence="1">The sequence shown here is derived from an EMBL/GenBank/DDBJ whole genome shotgun (WGS) entry which is preliminary data.</text>
</comment>
<reference evidence="1" key="1">
    <citation type="submission" date="2020-10" db="EMBL/GenBank/DDBJ databases">
        <title>Taxonomic study of unclassified bacteria belonging to the class Ktedonobacteria.</title>
        <authorList>
            <person name="Yabe S."/>
            <person name="Wang C.M."/>
            <person name="Zheng Y."/>
            <person name="Sakai Y."/>
            <person name="Cavaletti L."/>
            <person name="Monciardini P."/>
            <person name="Donadio S."/>
        </authorList>
    </citation>
    <scope>NUCLEOTIDE SEQUENCE</scope>
    <source>
        <strain evidence="1">SOSP1-1</strain>
    </source>
</reference>
<accession>A0A8J3MVK8</accession>
<sequence>MFAIETEDLQIAISVDLLSLLMEVSKNMRGEVFVRHNNVGILNNFDYNH</sequence>
<dbReference type="Proteomes" id="UP000612362">
    <property type="component" value="Unassembled WGS sequence"/>
</dbReference>
<keyword evidence="2" id="KW-1185">Reference proteome</keyword>
<name>A0A8J3MVK8_9CHLR</name>
<protein>
    <submittedName>
        <fullName evidence="1">Uncharacterized protein</fullName>
    </submittedName>
</protein>